<dbReference type="Pfam" id="PF13174">
    <property type="entry name" value="TPR_6"/>
    <property type="match status" value="1"/>
</dbReference>
<dbReference type="EMBL" id="UINC01074061">
    <property type="protein sequence ID" value="SVC10903.1"/>
    <property type="molecule type" value="Genomic_DNA"/>
</dbReference>
<proteinExistence type="predicted"/>
<evidence type="ECO:0000313" key="1">
    <source>
        <dbReference type="EMBL" id="SVC10903.1"/>
    </source>
</evidence>
<feature type="non-terminal residue" evidence="1">
    <location>
        <position position="171"/>
    </location>
</feature>
<dbReference type="SMART" id="SM00028">
    <property type="entry name" value="TPR"/>
    <property type="match status" value="3"/>
</dbReference>
<name>A0A382JIB1_9ZZZZ</name>
<accession>A0A382JIB1</accession>
<protein>
    <submittedName>
        <fullName evidence="1">Uncharacterized protein</fullName>
    </submittedName>
</protein>
<dbReference type="Gene3D" id="1.25.40.10">
    <property type="entry name" value="Tetratricopeptide repeat domain"/>
    <property type="match status" value="1"/>
</dbReference>
<reference evidence="1" key="1">
    <citation type="submission" date="2018-05" db="EMBL/GenBank/DDBJ databases">
        <authorList>
            <person name="Lanie J.A."/>
            <person name="Ng W.-L."/>
            <person name="Kazmierczak K.M."/>
            <person name="Andrzejewski T.M."/>
            <person name="Davidsen T.M."/>
            <person name="Wayne K.J."/>
            <person name="Tettelin H."/>
            <person name="Glass J.I."/>
            <person name="Rusch D."/>
            <person name="Podicherti R."/>
            <person name="Tsui H.-C.T."/>
            <person name="Winkler M.E."/>
        </authorList>
    </citation>
    <scope>NUCLEOTIDE SEQUENCE</scope>
</reference>
<dbReference type="AlphaFoldDB" id="A0A382JIB1"/>
<gene>
    <name evidence="1" type="ORF">METZ01_LOCUS263757</name>
</gene>
<organism evidence="1">
    <name type="scientific">marine metagenome</name>
    <dbReference type="NCBI Taxonomy" id="408172"/>
    <lineage>
        <taxon>unclassified sequences</taxon>
        <taxon>metagenomes</taxon>
        <taxon>ecological metagenomes</taxon>
    </lineage>
</organism>
<dbReference type="SUPFAM" id="SSF48452">
    <property type="entry name" value="TPR-like"/>
    <property type="match status" value="1"/>
</dbReference>
<dbReference type="InterPro" id="IPR011990">
    <property type="entry name" value="TPR-like_helical_dom_sf"/>
</dbReference>
<dbReference type="InterPro" id="IPR019734">
    <property type="entry name" value="TPR_rpt"/>
</dbReference>
<sequence>MSIVSVMKAFQPAINIIILILLIGACAKPPSQFFNSFSESTNMADQALFSRAIAHQRKGQIETAISIWEKFLEKYPNSYEARNNLGFLYYANDQIILAVIQFERGLSLKLGSVKIKDNLLRALKVRVAILEENKRHDEAITDLKRIAQLSPIEEQEKLERQIESFEDKIFG</sequence>